<feature type="binding site" evidence="6">
    <location>
        <position position="524"/>
    </location>
    <ligand>
        <name>Zn(2+)</name>
        <dbReference type="ChEBI" id="CHEBI:29105"/>
    </ligand>
</feature>
<dbReference type="HAMAP" id="MF_01871">
    <property type="entry name" value="DabA"/>
    <property type="match status" value="1"/>
</dbReference>
<dbReference type="AlphaFoldDB" id="A0A7G5IMH2"/>
<comment type="subcellular location">
    <subcellularLocation>
        <location evidence="6">Cell membrane</location>
        <topology evidence="6">Peripheral membrane protein</topology>
    </subcellularLocation>
</comment>
<evidence type="ECO:0000256" key="4">
    <source>
        <dbReference type="ARBA" id="ARBA00022833"/>
    </source>
</evidence>
<dbReference type="GO" id="GO:0005886">
    <property type="term" value="C:plasma membrane"/>
    <property type="evidence" value="ECO:0007669"/>
    <property type="project" value="UniProtKB-SubCell"/>
</dbReference>
<proteinExistence type="inferred from homology"/>
<keyword evidence="2 6" id="KW-1003">Cell membrane</keyword>
<dbReference type="GO" id="GO:0008270">
    <property type="term" value="F:zinc ion binding"/>
    <property type="evidence" value="ECO:0007669"/>
    <property type="project" value="UniProtKB-UniRule"/>
</dbReference>
<evidence type="ECO:0000256" key="6">
    <source>
        <dbReference type="HAMAP-Rule" id="MF_01871"/>
    </source>
</evidence>
<keyword evidence="4 6" id="KW-0862">Zinc</keyword>
<feature type="binding site" evidence="6">
    <location>
        <position position="539"/>
    </location>
    <ligand>
        <name>Zn(2+)</name>
        <dbReference type="ChEBI" id="CHEBI:29105"/>
    </ligand>
</feature>
<keyword evidence="8" id="KW-1185">Reference proteome</keyword>
<reference evidence="7 8" key="1">
    <citation type="submission" date="2020-07" db="EMBL/GenBank/DDBJ databases">
        <title>Complete genome sequence for Sandaracinobacter sp. M6.</title>
        <authorList>
            <person name="Tang Y."/>
            <person name="Liu Q."/>
            <person name="Guo Z."/>
            <person name="Lei P."/>
            <person name="Huang B."/>
        </authorList>
    </citation>
    <scope>NUCLEOTIDE SEQUENCE [LARGE SCALE GENOMIC DNA]</scope>
    <source>
        <strain evidence="7 8">M6</strain>
    </source>
</reference>
<keyword evidence="5 6" id="KW-0472">Membrane</keyword>
<protein>
    <recommendedName>
        <fullName evidence="6">Probable inorganic carbon transporter subunit DabA</fullName>
    </recommendedName>
</protein>
<comment type="subunit">
    <text evidence="6">Forms a complex with DabB.</text>
</comment>
<evidence type="ECO:0000313" key="7">
    <source>
        <dbReference type="EMBL" id="QMW24564.1"/>
    </source>
</evidence>
<evidence type="ECO:0000313" key="8">
    <source>
        <dbReference type="Proteomes" id="UP000515292"/>
    </source>
</evidence>
<dbReference type="Pfam" id="PF10070">
    <property type="entry name" value="DabA"/>
    <property type="match status" value="1"/>
</dbReference>
<dbReference type="PANTHER" id="PTHR38344">
    <property type="entry name" value="UPF0753 PROTEIN AQ_863"/>
    <property type="match status" value="1"/>
</dbReference>
<gene>
    <name evidence="6" type="primary">dabA</name>
    <name evidence="7" type="ORF">H3309_06985</name>
</gene>
<evidence type="ECO:0000256" key="3">
    <source>
        <dbReference type="ARBA" id="ARBA00022723"/>
    </source>
</evidence>
<dbReference type="KEGG" id="sand:H3309_06985"/>
<evidence type="ECO:0000256" key="1">
    <source>
        <dbReference type="ARBA" id="ARBA00022448"/>
    </source>
</evidence>
<organism evidence="7 8">
    <name type="scientific">Sandaracinobacteroides saxicola</name>
    <dbReference type="NCBI Taxonomy" id="2759707"/>
    <lineage>
        <taxon>Bacteria</taxon>
        <taxon>Pseudomonadati</taxon>
        <taxon>Pseudomonadota</taxon>
        <taxon>Alphaproteobacteria</taxon>
        <taxon>Sphingomonadales</taxon>
        <taxon>Sphingosinicellaceae</taxon>
        <taxon>Sandaracinobacteroides</taxon>
    </lineage>
</organism>
<evidence type="ECO:0000256" key="2">
    <source>
        <dbReference type="ARBA" id="ARBA00022475"/>
    </source>
</evidence>
<sequence length="814" mass="86550">MTDTAVATSIPLAEADPVATACARIAPLWPLKAFVAVNPFLGLTDLHFGDAARLLHRVAGIDMLPARAFWTAMRTEGRISDADLAQAAQAHGTTFETVTAALAAAPVPPSTAGRIATVAEVLDRLADGDRQASRTAFMIDEIAKFAAAWFDEGQAAWRLPGATMGLYAAWRATAAHDRNPAAMGIRTFQATVAGADADPLRAIQATLDEIGMPANARADYLHRALLDIAGWAGVARWHGWQAGLKGESDPALVDLLAIRVVWGLALYRAQDKRFHDAWRLAMAEAGHALAVAPPAFDEIALGLVLQDAYEIAVHRHFSGLLARGELARADGRPEAQVAFCIDVRSEPFRRALEAQAPGIETIGFAGFFGFAIEYVPIGRETGGAQCPVLLAPGVTVCEGLAHAREGEEAEALGIRLLRRRAVKAWKAFKLAAVSTFAFVETIGLSFAVKIGGDALARTRPAPDPRFDNLDPDAARRLTPVIEAKTVGGRPTGFPPELRLQSAETVLRAMSMTENFARLVVLAGHGSTTVNNPHAAGLDCGACGGHTGEANARVAAAILNDPLVRAGLPARGIHVPDDTIFVAGLHDTTTDAVTLYDDDAPASHAEDLARLRRWLAAAGAATRRERAPTLALAPGADIDAAVAERARDWAQVRPEWALANNAAFIAAPRARTYGLDLGGRAFLHSYDWRKDSGFKILELILTAPMVVASWINLQYYASTANNAVFGAGNKVLHNVAGALGVIEGNAGDLRVGLPWQSVHDGTRFMHEPVRLTVAVDAPREAIDAVLANHPQVAALVRNRWLHLWCIADGGVAAVD</sequence>
<comment type="cofactor">
    <cofactor evidence="6">
        <name>Zn(2+)</name>
        <dbReference type="ChEBI" id="CHEBI:29105"/>
    </cofactor>
</comment>
<feature type="binding site" evidence="6">
    <location>
        <position position="342"/>
    </location>
    <ligand>
        <name>Zn(2+)</name>
        <dbReference type="ChEBI" id="CHEBI:29105"/>
    </ligand>
</feature>
<dbReference type="Proteomes" id="UP000515292">
    <property type="component" value="Chromosome"/>
</dbReference>
<dbReference type="InterPro" id="IPR018752">
    <property type="entry name" value="DabA"/>
</dbReference>
<feature type="binding site" evidence="6">
    <location>
        <position position="340"/>
    </location>
    <ligand>
        <name>Zn(2+)</name>
        <dbReference type="ChEBI" id="CHEBI:29105"/>
    </ligand>
</feature>
<keyword evidence="3 6" id="KW-0479">Metal-binding</keyword>
<keyword evidence="1 6" id="KW-0813">Transport</keyword>
<dbReference type="PANTHER" id="PTHR38344:SF1">
    <property type="entry name" value="INORGANIC CARBON TRANSPORTER SUBUNIT DABA-RELATED"/>
    <property type="match status" value="1"/>
</dbReference>
<comment type="function">
    <text evidence="6">Part of an energy-coupled inorganic carbon pump.</text>
</comment>
<comment type="similarity">
    <text evidence="6">Belongs to the inorganic carbon transporter (TC 9.A.2) DabA family.</text>
</comment>
<name>A0A7G5IMH2_9SPHN</name>
<dbReference type="EMBL" id="CP059851">
    <property type="protein sequence ID" value="QMW24564.1"/>
    <property type="molecule type" value="Genomic_DNA"/>
</dbReference>
<evidence type="ECO:0000256" key="5">
    <source>
        <dbReference type="ARBA" id="ARBA00023136"/>
    </source>
</evidence>
<accession>A0A7G5IMH2</accession>